<evidence type="ECO:0000313" key="5">
    <source>
        <dbReference type="Proteomes" id="UP001290861"/>
    </source>
</evidence>
<protein>
    <submittedName>
        <fullName evidence="4">Metal ABC transporter substrate-binding protein</fullName>
    </submittedName>
</protein>
<evidence type="ECO:0000256" key="1">
    <source>
        <dbReference type="ARBA" id="ARBA00011028"/>
    </source>
</evidence>
<organism evidence="4 5">
    <name type="scientific">Pontiella agarivorans</name>
    <dbReference type="NCBI Taxonomy" id="3038953"/>
    <lineage>
        <taxon>Bacteria</taxon>
        <taxon>Pseudomonadati</taxon>
        <taxon>Kiritimatiellota</taxon>
        <taxon>Kiritimatiellia</taxon>
        <taxon>Kiritimatiellales</taxon>
        <taxon>Pontiellaceae</taxon>
        <taxon>Pontiella</taxon>
    </lineage>
</organism>
<gene>
    <name evidence="4" type="ORF">P9H32_12545</name>
</gene>
<keyword evidence="3" id="KW-0732">Signal</keyword>
<keyword evidence="5" id="KW-1185">Reference proteome</keyword>
<dbReference type="SUPFAM" id="SSF53807">
    <property type="entry name" value="Helical backbone' metal receptor"/>
    <property type="match status" value="1"/>
</dbReference>
<dbReference type="PANTHER" id="PTHR42953">
    <property type="entry name" value="HIGH-AFFINITY ZINC UPTAKE SYSTEM PROTEIN ZNUA-RELATED"/>
    <property type="match status" value="1"/>
</dbReference>
<evidence type="ECO:0000256" key="3">
    <source>
        <dbReference type="ARBA" id="ARBA00022729"/>
    </source>
</evidence>
<name>A0ABU5MZ27_9BACT</name>
<dbReference type="Gene3D" id="3.40.50.1980">
    <property type="entry name" value="Nitrogenase molybdenum iron protein domain"/>
    <property type="match status" value="2"/>
</dbReference>
<dbReference type="EMBL" id="JARVCO010000010">
    <property type="protein sequence ID" value="MDZ8119453.1"/>
    <property type="molecule type" value="Genomic_DNA"/>
</dbReference>
<sequence length="293" mass="32122">MRSGYLFIAGLLLTGCVYKAGPDKAGLKPTVCTVNYPLAYFAERIAGDQVELVFPEMDGDPAFWEPKPAQVSAFQKADLILLNGADYAKWIPAASLPQDRTVNTAAGLEADFIALDGTGSHAHGAGGAHVHGDIAFTLWLNPELAMQQAEAVYEALSPIVELREEALGKLIADLEELDTELAQVFQSLEDRPLLGSHPVYQYLAARYNLTMESVHWEPDSEPDQAMWRELEDILETHQADVMFWEDEPLPQVKKALAGKGIKSVVFNPCGNRPDDGDFMTVMHANLAAVKTIK</sequence>
<comment type="caution">
    <text evidence="4">The sequence shown here is derived from an EMBL/GenBank/DDBJ whole genome shotgun (WGS) entry which is preliminary data.</text>
</comment>
<dbReference type="PANTHER" id="PTHR42953:SF3">
    <property type="entry name" value="HIGH-AFFINITY ZINC UPTAKE SYSTEM PROTEIN ZNUA"/>
    <property type="match status" value="1"/>
</dbReference>
<comment type="similarity">
    <text evidence="1">Belongs to the bacterial solute-binding protein 9 family.</text>
</comment>
<evidence type="ECO:0000256" key="2">
    <source>
        <dbReference type="ARBA" id="ARBA00022448"/>
    </source>
</evidence>
<dbReference type="Proteomes" id="UP001290861">
    <property type="component" value="Unassembled WGS sequence"/>
</dbReference>
<evidence type="ECO:0000313" key="4">
    <source>
        <dbReference type="EMBL" id="MDZ8119453.1"/>
    </source>
</evidence>
<dbReference type="PROSITE" id="PS51257">
    <property type="entry name" value="PROKAR_LIPOPROTEIN"/>
    <property type="match status" value="1"/>
</dbReference>
<dbReference type="InterPro" id="IPR006127">
    <property type="entry name" value="ZnuA-like"/>
</dbReference>
<dbReference type="Pfam" id="PF01297">
    <property type="entry name" value="ZnuA"/>
    <property type="match status" value="1"/>
</dbReference>
<reference evidence="4 5" key="1">
    <citation type="journal article" date="2024" name="Appl. Environ. Microbiol.">
        <title>Pontiella agarivorans sp. nov., a novel marine anaerobic bacterium capable of degrading macroalgal polysaccharides and fixing nitrogen.</title>
        <authorList>
            <person name="Liu N."/>
            <person name="Kivenson V."/>
            <person name="Peng X."/>
            <person name="Cui Z."/>
            <person name="Lankiewicz T.S."/>
            <person name="Gosselin K.M."/>
            <person name="English C.J."/>
            <person name="Blair E.M."/>
            <person name="O'Malley M.A."/>
            <person name="Valentine D.L."/>
        </authorList>
    </citation>
    <scope>NUCLEOTIDE SEQUENCE [LARGE SCALE GENOMIC DNA]</scope>
    <source>
        <strain evidence="4 5">NLcol2</strain>
    </source>
</reference>
<dbReference type="RefSeq" id="WP_322609235.1">
    <property type="nucleotide sequence ID" value="NZ_JARVCO010000010.1"/>
</dbReference>
<proteinExistence type="inferred from homology"/>
<dbReference type="InterPro" id="IPR050492">
    <property type="entry name" value="Bact_metal-bind_prot9"/>
</dbReference>
<keyword evidence="2" id="KW-0813">Transport</keyword>
<accession>A0ABU5MZ27</accession>